<gene>
    <name evidence="2" type="ORF">K8W01_19630</name>
</gene>
<organism evidence="2 3">
    <name type="scientific">Methylorubrum populi</name>
    <dbReference type="NCBI Taxonomy" id="223967"/>
    <lineage>
        <taxon>Bacteria</taxon>
        <taxon>Pseudomonadati</taxon>
        <taxon>Pseudomonadota</taxon>
        <taxon>Alphaproteobacteria</taxon>
        <taxon>Hyphomicrobiales</taxon>
        <taxon>Methylobacteriaceae</taxon>
        <taxon>Methylorubrum</taxon>
    </lineage>
</organism>
<protein>
    <submittedName>
        <fullName evidence="2">Uncharacterized protein</fullName>
    </submittedName>
</protein>
<name>A0A921E5X1_9HYPH</name>
<accession>A0A921E5X1</accession>
<reference evidence="2" key="2">
    <citation type="submission" date="2021-09" db="EMBL/GenBank/DDBJ databases">
        <authorList>
            <person name="Gilroy R."/>
        </authorList>
    </citation>
    <scope>NUCLEOTIDE SEQUENCE</scope>
    <source>
        <strain evidence="2">316</strain>
    </source>
</reference>
<sequence length="77" mass="8235">MSDQSLAKPSAEPSDAFDERMRAEAAAAGRAALETALLRFTHEQRDAFWNAIGLYYSSRRHPGAEESAAQAVAAPAA</sequence>
<evidence type="ECO:0000313" key="2">
    <source>
        <dbReference type="EMBL" id="HJE25864.1"/>
    </source>
</evidence>
<comment type="caution">
    <text evidence="2">The sequence shown here is derived from an EMBL/GenBank/DDBJ whole genome shotgun (WGS) entry which is preliminary data.</text>
</comment>
<reference evidence="2" key="1">
    <citation type="journal article" date="2021" name="PeerJ">
        <title>Extensive microbial diversity within the chicken gut microbiome revealed by metagenomics and culture.</title>
        <authorList>
            <person name="Gilroy R."/>
            <person name="Ravi A."/>
            <person name="Getino M."/>
            <person name="Pursley I."/>
            <person name="Horton D.L."/>
            <person name="Alikhan N.F."/>
            <person name="Baker D."/>
            <person name="Gharbi K."/>
            <person name="Hall N."/>
            <person name="Watson M."/>
            <person name="Adriaenssens E.M."/>
            <person name="Foster-Nyarko E."/>
            <person name="Jarju S."/>
            <person name="Secka A."/>
            <person name="Antonio M."/>
            <person name="Oren A."/>
            <person name="Chaudhuri R.R."/>
            <person name="La Ragione R."/>
            <person name="Hildebrand F."/>
            <person name="Pallen M.J."/>
        </authorList>
    </citation>
    <scope>NUCLEOTIDE SEQUENCE</scope>
    <source>
        <strain evidence="2">316</strain>
    </source>
</reference>
<dbReference type="AlphaFoldDB" id="A0A921E5X1"/>
<evidence type="ECO:0000313" key="3">
    <source>
        <dbReference type="Proteomes" id="UP000742631"/>
    </source>
</evidence>
<proteinExistence type="predicted"/>
<dbReference type="Proteomes" id="UP000742631">
    <property type="component" value="Unassembled WGS sequence"/>
</dbReference>
<evidence type="ECO:0000256" key="1">
    <source>
        <dbReference type="SAM" id="MobiDB-lite"/>
    </source>
</evidence>
<dbReference type="EMBL" id="DYYG01000063">
    <property type="protein sequence ID" value="HJE25864.1"/>
    <property type="molecule type" value="Genomic_DNA"/>
</dbReference>
<feature type="region of interest" description="Disordered" evidence="1">
    <location>
        <begin position="1"/>
        <end position="22"/>
    </location>
</feature>